<dbReference type="VEuPathDB" id="MicrosporidiaDB:HERIO_2431"/>
<dbReference type="VEuPathDB" id="MicrosporidiaDB:A0H76_2585"/>
<dbReference type="EMBL" id="LVKB01000275">
    <property type="protein sequence ID" value="ORD95521.1"/>
    <property type="molecule type" value="Genomic_DNA"/>
</dbReference>
<dbReference type="Proteomes" id="UP000192356">
    <property type="component" value="Unassembled WGS sequence"/>
</dbReference>
<evidence type="ECO:0000313" key="3">
    <source>
        <dbReference type="Proteomes" id="UP000192356"/>
    </source>
</evidence>
<accession>A0A1X0Q6X4</accession>
<dbReference type="VEuPathDB" id="MicrosporidiaDB:A0H76_2983"/>
<sequence>MLISILRSVMFLLSNNTFVVDRERCEDIIKSEEITTLIEEFNSLFRNFQIGFLKEVLEIIIKINTTFFNEKNALKDCLDKLNVIKLNDENYKKNMVDFFNEIFRVVNNDNNFNCSELLGKEDIEFFKSVDFYSFKLATIIFSTCKYVNFKILTGNEKRKCIRKLGKKVFYLYEAVIKRLNFVDVDCEYQNYEKIKEEFKDFLLLKTDLNFKIYNTLWVFSLRSSSIDMILIMKLKDTMYYYDEKINQIDIINAKINKKELSSYDKDFDAILSNFNIDLKKFMKHGEELQILLNEIVYLLELFKIYLLVFNQKEFKLKDAKDFTKYLILQIKNKISFHKLYDFYESDKVLKMLYEVEKKLVKIFNNLVSNDSVNN</sequence>
<proteinExistence type="predicted"/>
<protein>
    <submittedName>
        <fullName evidence="2">Uncharacterized protein</fullName>
    </submittedName>
</protein>
<feature type="signal peptide" evidence="1">
    <location>
        <begin position="1"/>
        <end position="17"/>
    </location>
</feature>
<feature type="chain" id="PRO_5013253199" evidence="1">
    <location>
        <begin position="18"/>
        <end position="374"/>
    </location>
</feature>
<evidence type="ECO:0000256" key="1">
    <source>
        <dbReference type="SAM" id="SignalP"/>
    </source>
</evidence>
<reference evidence="2 3" key="1">
    <citation type="journal article" date="2017" name="Environ. Microbiol.">
        <title>Decay of the glycolytic pathway and adaptation to intranuclear parasitism within Enterocytozoonidae microsporidia.</title>
        <authorList>
            <person name="Wiredu Boakye D."/>
            <person name="Jaroenlak P."/>
            <person name="Prachumwat A."/>
            <person name="Williams T.A."/>
            <person name="Bateman K.S."/>
            <person name="Itsathitphaisarn O."/>
            <person name="Sritunyalucksana K."/>
            <person name="Paszkiewicz K.H."/>
            <person name="Moore K.A."/>
            <person name="Stentiford G.D."/>
            <person name="Williams B.A."/>
        </authorList>
    </citation>
    <scope>NUCLEOTIDE SEQUENCE [LARGE SCALE GENOMIC DNA]</scope>
    <source>
        <strain evidence="2 3">GB1</strain>
    </source>
</reference>
<name>A0A1X0Q6X4_9MICR</name>
<keyword evidence="1" id="KW-0732">Signal</keyword>
<gene>
    <name evidence="2" type="ORF">HERIO_2431</name>
</gene>
<organism evidence="2 3">
    <name type="scientific">Hepatospora eriocheir</name>
    <dbReference type="NCBI Taxonomy" id="1081669"/>
    <lineage>
        <taxon>Eukaryota</taxon>
        <taxon>Fungi</taxon>
        <taxon>Fungi incertae sedis</taxon>
        <taxon>Microsporidia</taxon>
        <taxon>Hepatosporidae</taxon>
        <taxon>Hepatospora</taxon>
    </lineage>
</organism>
<evidence type="ECO:0000313" key="2">
    <source>
        <dbReference type="EMBL" id="ORD95521.1"/>
    </source>
</evidence>
<dbReference type="AlphaFoldDB" id="A0A1X0Q6X4"/>
<keyword evidence="3" id="KW-1185">Reference proteome</keyword>
<comment type="caution">
    <text evidence="2">The sequence shown here is derived from an EMBL/GenBank/DDBJ whole genome shotgun (WGS) entry which is preliminary data.</text>
</comment>